<accession>A0A8X7C6L4</accession>
<feature type="region of interest" description="Disordered" evidence="1">
    <location>
        <begin position="32"/>
        <end position="53"/>
    </location>
</feature>
<dbReference type="AlphaFoldDB" id="A0A8X7C6L4"/>
<comment type="caution">
    <text evidence="2">The sequence shown here is derived from an EMBL/GenBank/DDBJ whole genome shotgun (WGS) entry which is preliminary data.</text>
</comment>
<organism evidence="2 3">
    <name type="scientific">Trichonephila inaurata madagascariensis</name>
    <dbReference type="NCBI Taxonomy" id="2747483"/>
    <lineage>
        <taxon>Eukaryota</taxon>
        <taxon>Metazoa</taxon>
        <taxon>Ecdysozoa</taxon>
        <taxon>Arthropoda</taxon>
        <taxon>Chelicerata</taxon>
        <taxon>Arachnida</taxon>
        <taxon>Araneae</taxon>
        <taxon>Araneomorphae</taxon>
        <taxon>Entelegynae</taxon>
        <taxon>Araneoidea</taxon>
        <taxon>Nephilidae</taxon>
        <taxon>Trichonephila</taxon>
        <taxon>Trichonephila inaurata</taxon>
    </lineage>
</organism>
<name>A0A8X7C6L4_9ARAC</name>
<proteinExistence type="predicted"/>
<evidence type="ECO:0000256" key="1">
    <source>
        <dbReference type="SAM" id="MobiDB-lite"/>
    </source>
</evidence>
<gene>
    <name evidence="2" type="ORF">TNIN_176631</name>
</gene>
<evidence type="ECO:0000313" key="2">
    <source>
        <dbReference type="EMBL" id="GFY55412.1"/>
    </source>
</evidence>
<sequence length="106" mass="12376">MKKEPREEGEKQEISTRYSRVIPEIALMRERNSEAEGRKISGGERNKQARGEVGNKRNQAFLFTLMSHYRMLNLWRSLEPIPGTRSSSVSRLTVVWVVKKDHSIYK</sequence>
<evidence type="ECO:0000313" key="3">
    <source>
        <dbReference type="Proteomes" id="UP000886998"/>
    </source>
</evidence>
<reference evidence="2" key="1">
    <citation type="submission" date="2020-08" db="EMBL/GenBank/DDBJ databases">
        <title>Multicomponent nature underlies the extraordinary mechanical properties of spider dragline silk.</title>
        <authorList>
            <person name="Kono N."/>
            <person name="Nakamura H."/>
            <person name="Mori M."/>
            <person name="Yoshida Y."/>
            <person name="Ohtoshi R."/>
            <person name="Malay A.D."/>
            <person name="Moran D.A.P."/>
            <person name="Tomita M."/>
            <person name="Numata K."/>
            <person name="Arakawa K."/>
        </authorList>
    </citation>
    <scope>NUCLEOTIDE SEQUENCE</scope>
</reference>
<keyword evidence="3" id="KW-1185">Reference proteome</keyword>
<protein>
    <submittedName>
        <fullName evidence="2">Uncharacterized protein</fullName>
    </submittedName>
</protein>
<dbReference type="Proteomes" id="UP000886998">
    <property type="component" value="Unassembled WGS sequence"/>
</dbReference>
<dbReference type="EMBL" id="BMAV01010375">
    <property type="protein sequence ID" value="GFY55412.1"/>
    <property type="molecule type" value="Genomic_DNA"/>
</dbReference>